<dbReference type="KEGG" id="crw:CROST_032300"/>
<accession>A0A1S8MEN8</accession>
<dbReference type="InterPro" id="IPR019261">
    <property type="entry name" value="PARG_cat_microbial"/>
</dbReference>
<dbReference type="AlphaFoldDB" id="A0A1S8MEN8"/>
<dbReference type="Gene3D" id="3.40.220.10">
    <property type="entry name" value="Leucine Aminopeptidase, subunit E, domain 1"/>
    <property type="match status" value="1"/>
</dbReference>
<keyword evidence="2" id="KW-1185">Reference proteome</keyword>
<dbReference type="Proteomes" id="UP000190951">
    <property type="component" value="Chromosome"/>
</dbReference>
<protein>
    <submittedName>
        <fullName evidence="1">Uncharacterized protein</fullName>
    </submittedName>
</protein>
<evidence type="ECO:0000313" key="1">
    <source>
        <dbReference type="EMBL" id="URZ12508.1"/>
    </source>
</evidence>
<dbReference type="EMBL" id="CP096983">
    <property type="protein sequence ID" value="URZ12508.1"/>
    <property type="molecule type" value="Genomic_DNA"/>
</dbReference>
<gene>
    <name evidence="1" type="ORF">CROST_032300</name>
</gene>
<dbReference type="SUPFAM" id="SSF52949">
    <property type="entry name" value="Macro domain-like"/>
    <property type="match status" value="1"/>
</dbReference>
<dbReference type="Pfam" id="PF10021">
    <property type="entry name" value="PARG_cat_microb"/>
    <property type="match status" value="1"/>
</dbReference>
<name>A0A1S8MEN8_9CLOT</name>
<dbReference type="NCBIfam" id="TIGR02452">
    <property type="entry name" value="TIGR02452 family protein"/>
    <property type="match status" value="1"/>
</dbReference>
<reference evidence="1 2" key="1">
    <citation type="submission" date="2022-04" db="EMBL/GenBank/DDBJ databases">
        <title>Genome sequence of C. roseum typestrain.</title>
        <authorList>
            <person name="Poehlein A."/>
            <person name="Schoch T."/>
            <person name="Duerre P."/>
            <person name="Daniel R."/>
        </authorList>
    </citation>
    <scope>NUCLEOTIDE SEQUENCE [LARGE SCALE GENOMIC DNA]</scope>
    <source>
        <strain evidence="1 2">DSM 7320</strain>
    </source>
</reference>
<dbReference type="STRING" id="84029.CROST_28030"/>
<dbReference type="InterPro" id="IPR043472">
    <property type="entry name" value="Macro_dom-like"/>
</dbReference>
<organism evidence="1 2">
    <name type="scientific">Clostridium felsineum</name>
    <dbReference type="NCBI Taxonomy" id="36839"/>
    <lineage>
        <taxon>Bacteria</taxon>
        <taxon>Bacillati</taxon>
        <taxon>Bacillota</taxon>
        <taxon>Clostridia</taxon>
        <taxon>Eubacteriales</taxon>
        <taxon>Clostridiaceae</taxon>
        <taxon>Clostridium</taxon>
    </lineage>
</organism>
<sequence>MLNKRENFKNIASKTLSVIDNGYYINKSNEKIDIKAATDKAIEGTELIDELKNKKEIKSNFSFDKVEVTVVNNSTINEIIELRENGINGNIVALNFASAKNPGGGFISGANAQEESIARASSMYPCLTKYTEEFYEWHKKQKTPLYSDKMIYSPEVPIFRDDSGEFLRTPIKCSFITSPAVNAGVARQRGISEEKITEAMENRINNIIKLALSKNPKAIVLGAFGCGVFRNAPTEVARIFREKLKENIKNTQEIKIIFAIYDRSMTMINVFQKELKEMLIGR</sequence>
<proteinExistence type="predicted"/>
<evidence type="ECO:0000313" key="2">
    <source>
        <dbReference type="Proteomes" id="UP000190951"/>
    </source>
</evidence>
<dbReference type="PIRSF" id="PIRSF014899">
    <property type="entry name" value="UCP014899"/>
    <property type="match status" value="1"/>
</dbReference>
<dbReference type="RefSeq" id="WP_077832609.1">
    <property type="nucleotide sequence ID" value="NZ_CP096983.1"/>
</dbReference>
<dbReference type="InterPro" id="IPR012664">
    <property type="entry name" value="CHP02452"/>
</dbReference>
<dbReference type="PANTHER" id="PTHR35596:SF1">
    <property type="entry name" value="MICROBIAL-TYPE PARG CATALYTIC DOMAIN-CONTAINING PROTEIN"/>
    <property type="match status" value="1"/>
</dbReference>
<dbReference type="PANTHER" id="PTHR35596">
    <property type="entry name" value="DUF2263 DOMAIN-CONTAINING PROTEIN"/>
    <property type="match status" value="1"/>
</dbReference>